<gene>
    <name evidence="4" type="ORF">KEF85_02595</name>
</gene>
<evidence type="ECO:0000313" key="5">
    <source>
        <dbReference type="Proteomes" id="UP000676649"/>
    </source>
</evidence>
<feature type="domain" description="Carbohydrate kinase PfkB" evidence="3">
    <location>
        <begin position="4"/>
        <end position="291"/>
    </location>
</feature>
<dbReference type="GO" id="GO:0016301">
    <property type="term" value="F:kinase activity"/>
    <property type="evidence" value="ECO:0007669"/>
    <property type="project" value="UniProtKB-KW"/>
</dbReference>
<dbReference type="Gene3D" id="3.40.1190.20">
    <property type="match status" value="1"/>
</dbReference>
<sequence>MNILVLGSYVQAVCLDVAYLPGPGESLLATALHSDHGGKGFNVAIGLHRLDMPVLGVFAVGADAAGQGLRQVLKQEGVSDQYVVSVGSSSGFGVGFIAGHGENFLAVYPGANAELSPAHLTAALAQLDAHSYVYAQFEIGDAPILAAFEYARKLGAGTVLNPSPWRQPSAELLGLTDVLIVNQTEAIRLLNRSDSRHNPDWPVWWAEWRQQTGWQGKLLVTTLGAQGSIAIPRDEQAVYCPARPINMLDATGAGDAFSAGLLAGLAAGKSWSATLQLANACGAWVASSPGVFKILPSVAQVAEFMKI</sequence>
<dbReference type="InterPro" id="IPR011611">
    <property type="entry name" value="PfkB_dom"/>
</dbReference>
<dbReference type="AlphaFoldDB" id="A0A975MQ28"/>
<accession>A0A975MQ28</accession>
<dbReference type="Proteomes" id="UP000676649">
    <property type="component" value="Chromosome"/>
</dbReference>
<dbReference type="InterPro" id="IPR029056">
    <property type="entry name" value="Ribokinase-like"/>
</dbReference>
<dbReference type="EMBL" id="CP073754">
    <property type="protein sequence ID" value="QWF71394.1"/>
    <property type="molecule type" value="Genomic_DNA"/>
</dbReference>
<dbReference type="PANTHER" id="PTHR10584:SF166">
    <property type="entry name" value="RIBOKINASE"/>
    <property type="match status" value="1"/>
</dbReference>
<proteinExistence type="predicted"/>
<dbReference type="InterPro" id="IPR002139">
    <property type="entry name" value="Ribo/fructo_kinase"/>
</dbReference>
<evidence type="ECO:0000313" key="4">
    <source>
        <dbReference type="EMBL" id="QWF71394.1"/>
    </source>
</evidence>
<dbReference type="RefSeq" id="WP_215583179.1">
    <property type="nucleotide sequence ID" value="NZ_CP073754.1"/>
</dbReference>
<dbReference type="GO" id="GO:0006796">
    <property type="term" value="P:phosphate-containing compound metabolic process"/>
    <property type="evidence" value="ECO:0007669"/>
    <property type="project" value="UniProtKB-ARBA"/>
</dbReference>
<keyword evidence="1" id="KW-0808">Transferase</keyword>
<evidence type="ECO:0000256" key="2">
    <source>
        <dbReference type="ARBA" id="ARBA00022777"/>
    </source>
</evidence>
<name>A0A975MQ28_9GAMM</name>
<dbReference type="PRINTS" id="PR00990">
    <property type="entry name" value="RIBOKINASE"/>
</dbReference>
<dbReference type="Pfam" id="PF00294">
    <property type="entry name" value="PfkB"/>
    <property type="match status" value="1"/>
</dbReference>
<keyword evidence="2" id="KW-0418">Kinase</keyword>
<evidence type="ECO:0000256" key="1">
    <source>
        <dbReference type="ARBA" id="ARBA00022679"/>
    </source>
</evidence>
<organism evidence="4 5">
    <name type="scientific">Methylomonas paludis</name>
    <dbReference type="NCBI Taxonomy" id="1173101"/>
    <lineage>
        <taxon>Bacteria</taxon>
        <taxon>Pseudomonadati</taxon>
        <taxon>Pseudomonadota</taxon>
        <taxon>Gammaproteobacteria</taxon>
        <taxon>Methylococcales</taxon>
        <taxon>Methylococcaceae</taxon>
        <taxon>Methylomonas</taxon>
    </lineage>
</organism>
<keyword evidence="5" id="KW-1185">Reference proteome</keyword>
<protein>
    <recommendedName>
        <fullName evidence="3">Carbohydrate kinase PfkB domain-containing protein</fullName>
    </recommendedName>
</protein>
<reference evidence="4" key="1">
    <citation type="submission" date="2021-04" db="EMBL/GenBank/DDBJ databases">
        <title>Draft genome sequence data of methanotrophic Methylovulum sp. strain S1L and Methylomonas sp. strain S2AM isolated from boreal lake water columns.</title>
        <authorList>
            <person name="Rissanen A.J."/>
            <person name="Mangayil R."/>
            <person name="Svenning M.M."/>
            <person name="Khanongnuch R."/>
        </authorList>
    </citation>
    <scope>NUCLEOTIDE SEQUENCE</scope>
    <source>
        <strain evidence="4">S2AM</strain>
    </source>
</reference>
<dbReference type="KEGG" id="mpad:KEF85_02595"/>
<dbReference type="PANTHER" id="PTHR10584">
    <property type="entry name" value="SUGAR KINASE"/>
    <property type="match status" value="1"/>
</dbReference>
<dbReference type="SUPFAM" id="SSF53613">
    <property type="entry name" value="Ribokinase-like"/>
    <property type="match status" value="1"/>
</dbReference>
<evidence type="ECO:0000259" key="3">
    <source>
        <dbReference type="Pfam" id="PF00294"/>
    </source>
</evidence>